<dbReference type="InterPro" id="IPR050836">
    <property type="entry name" value="SDS22/Internalin_LRR"/>
</dbReference>
<dbReference type="PANTHER" id="PTHR46652:SF3">
    <property type="entry name" value="LEUCINE-RICH REPEAT-CONTAINING PROTEIN 9"/>
    <property type="match status" value="1"/>
</dbReference>
<protein>
    <recommendedName>
        <fullName evidence="5">Leucine-rich repeat protein (LRRP)</fullName>
    </recommendedName>
</protein>
<dbReference type="OrthoDB" id="266138at2759"/>
<dbReference type="RefSeq" id="XP_015655827.1">
    <property type="nucleotide sequence ID" value="XM_015805821.1"/>
</dbReference>
<evidence type="ECO:0000256" key="2">
    <source>
        <dbReference type="ARBA" id="ARBA00022737"/>
    </source>
</evidence>
<name>A0A0N0DTE3_LEPPY</name>
<dbReference type="InterPro" id="IPR032675">
    <property type="entry name" value="LRR_dom_sf"/>
</dbReference>
<keyword evidence="1" id="KW-0433">Leucine-rich repeat</keyword>
<dbReference type="PANTHER" id="PTHR46652">
    <property type="entry name" value="LEUCINE-RICH REPEAT AND IQ DOMAIN-CONTAINING PROTEIN 1-RELATED"/>
    <property type="match status" value="1"/>
</dbReference>
<dbReference type="GeneID" id="26907537"/>
<keyword evidence="4" id="KW-1185">Reference proteome</keyword>
<keyword evidence="2" id="KW-0677">Repeat</keyword>
<gene>
    <name evidence="3" type="ORF">ABB37_07251</name>
</gene>
<comment type="caution">
    <text evidence="3">The sequence shown here is derived from an EMBL/GenBank/DDBJ whole genome shotgun (WGS) entry which is preliminary data.</text>
</comment>
<evidence type="ECO:0008006" key="5">
    <source>
        <dbReference type="Google" id="ProtNLM"/>
    </source>
</evidence>
<dbReference type="Gene3D" id="3.80.10.10">
    <property type="entry name" value="Ribonuclease Inhibitor"/>
    <property type="match status" value="2"/>
</dbReference>
<dbReference type="SUPFAM" id="SSF52058">
    <property type="entry name" value="L domain-like"/>
    <property type="match status" value="2"/>
</dbReference>
<proteinExistence type="predicted"/>
<reference evidence="3 4" key="1">
    <citation type="submission" date="2015-07" db="EMBL/GenBank/DDBJ databases">
        <title>High-quality genome of monoxenous trypanosomatid Leptomonas pyrrhocoris.</title>
        <authorList>
            <person name="Flegontov P."/>
            <person name="Butenko A."/>
            <person name="Firsov S."/>
            <person name="Vlcek C."/>
            <person name="Logacheva M.D."/>
            <person name="Field M."/>
            <person name="Filatov D."/>
            <person name="Flegontova O."/>
            <person name="Gerasimov E."/>
            <person name="Jackson A.P."/>
            <person name="Kelly S."/>
            <person name="Opperdoes F."/>
            <person name="O'Reilly A."/>
            <person name="Votypka J."/>
            <person name="Yurchenko V."/>
            <person name="Lukes J."/>
        </authorList>
    </citation>
    <scope>NUCLEOTIDE SEQUENCE [LARGE SCALE GENOMIC DNA]</scope>
    <source>
        <strain evidence="3">H10</strain>
    </source>
</reference>
<evidence type="ECO:0000256" key="1">
    <source>
        <dbReference type="ARBA" id="ARBA00022614"/>
    </source>
</evidence>
<dbReference type="VEuPathDB" id="TriTrypDB:LpyrH10_17_1830"/>
<accession>A0A0N0DTE3</accession>
<evidence type="ECO:0000313" key="4">
    <source>
        <dbReference type="Proteomes" id="UP000037923"/>
    </source>
</evidence>
<evidence type="ECO:0000313" key="3">
    <source>
        <dbReference type="EMBL" id="KPA77388.1"/>
    </source>
</evidence>
<dbReference type="EMBL" id="LGTL01000017">
    <property type="protein sequence ID" value="KPA77388.1"/>
    <property type="molecule type" value="Genomic_DNA"/>
</dbReference>
<dbReference type="AlphaFoldDB" id="A0A0N0DTE3"/>
<organism evidence="3 4">
    <name type="scientific">Leptomonas pyrrhocoris</name>
    <name type="common">Firebug parasite</name>
    <dbReference type="NCBI Taxonomy" id="157538"/>
    <lineage>
        <taxon>Eukaryota</taxon>
        <taxon>Discoba</taxon>
        <taxon>Euglenozoa</taxon>
        <taxon>Kinetoplastea</taxon>
        <taxon>Metakinetoplastina</taxon>
        <taxon>Trypanosomatida</taxon>
        <taxon>Trypanosomatidae</taxon>
        <taxon>Leishmaniinae</taxon>
        <taxon>Leptomonas</taxon>
    </lineage>
</organism>
<dbReference type="Proteomes" id="UP000037923">
    <property type="component" value="Unassembled WGS sequence"/>
</dbReference>
<sequence length="539" mass="58440">MARVYAELRSHTTTSADSTLVVRRNCLVHVLHPSPGTANLTAPVVHAQLSAWWRQKFRFPLELDGENLSRTVNLTDTVFHDLVSLRLSAAVTQLYLSLNVLAGLEELDVHSSILRDLHRHRNDFKALQALMVHNFSGEDFDFASQIASVTDVRLSGGDIASLDMRQFAAAATLERLAVESHALTNLVGLERCAAFEALAFVGCHALFDLSAVAHLPQLRSFNASGSDATCFTWLSECHQLEELKLASTAFTNLFYLRDLTLLKVLDISDGDVRSISELSNCVALEKLDISYCLDITDIASLSQLPFLSEVKAHHCGVRDVGGRGGWRALEMMCVADCKELHSLGGLEGAPQLKIIDARCSTVEDISGLSRCPLLEAVNFVRCVRLRSLAPLAGAPRLRIVAAGGSGVSDVSGLGRCPELRAVNFLHCTSLHDISPLAGAPQLTRMIACESTVRNINGLNSCAMLAVVDFDCCKNLESLSPLAGAPRLHTIIASHSGVQTIAGLHTCSALRTVELLLCHELQEGVKTEFKGHERSPLTLL</sequence>